<evidence type="ECO:0000313" key="2">
    <source>
        <dbReference type="Proteomes" id="UP000053660"/>
    </source>
</evidence>
<sequence>MDEKLNLIVNIICAFPKAYRAIKLTDYNRTIETVFELSLPADRTLCNTDTSKWAVDKDHLFSFTYYYFAAEALFYPKAMKLSRDNNASVLILGLGGGLINSFLHHNFPKMNITVVELSTMMFYVASKWFDLTLDDHHSVVIRDGVEFVEEQAKEGL</sequence>
<dbReference type="SUPFAM" id="SSF53335">
    <property type="entry name" value="S-adenosyl-L-methionine-dependent methyltransferases"/>
    <property type="match status" value="1"/>
</dbReference>
<reference evidence="1 2" key="1">
    <citation type="submission" date="2014-03" db="EMBL/GenBank/DDBJ databases">
        <title>Draft genome of the hookworm Oesophagostomum dentatum.</title>
        <authorList>
            <person name="Mitreva M."/>
        </authorList>
    </citation>
    <scope>NUCLEOTIDE SEQUENCE [LARGE SCALE GENOMIC DNA]</scope>
    <source>
        <strain evidence="1 2">OD-Hann</strain>
    </source>
</reference>
<name>A0A0B1TMS6_OESDE</name>
<protein>
    <recommendedName>
        <fullName evidence="3">PABS domain-containing protein</fullName>
    </recommendedName>
</protein>
<dbReference type="Gene3D" id="3.40.50.150">
    <property type="entry name" value="Vaccinia Virus protein VP39"/>
    <property type="match status" value="1"/>
</dbReference>
<dbReference type="Proteomes" id="UP000053660">
    <property type="component" value="Unassembled WGS sequence"/>
</dbReference>
<keyword evidence="2" id="KW-1185">Reference proteome</keyword>
<organism evidence="1 2">
    <name type="scientific">Oesophagostomum dentatum</name>
    <name type="common">Nodular worm</name>
    <dbReference type="NCBI Taxonomy" id="61180"/>
    <lineage>
        <taxon>Eukaryota</taxon>
        <taxon>Metazoa</taxon>
        <taxon>Ecdysozoa</taxon>
        <taxon>Nematoda</taxon>
        <taxon>Chromadorea</taxon>
        <taxon>Rhabditida</taxon>
        <taxon>Rhabditina</taxon>
        <taxon>Rhabditomorpha</taxon>
        <taxon>Strongyloidea</taxon>
        <taxon>Strongylidae</taxon>
        <taxon>Oesophagostomum</taxon>
    </lineage>
</organism>
<evidence type="ECO:0008006" key="3">
    <source>
        <dbReference type="Google" id="ProtNLM"/>
    </source>
</evidence>
<dbReference type="EMBL" id="KN549613">
    <property type="protein sequence ID" value="KHJ96665.1"/>
    <property type="molecule type" value="Genomic_DNA"/>
</dbReference>
<proteinExistence type="predicted"/>
<accession>A0A0B1TMS6</accession>
<dbReference type="AlphaFoldDB" id="A0A0B1TMS6"/>
<evidence type="ECO:0000313" key="1">
    <source>
        <dbReference type="EMBL" id="KHJ96665.1"/>
    </source>
</evidence>
<dbReference type="OrthoDB" id="2016285at2759"/>
<dbReference type="InterPro" id="IPR029063">
    <property type="entry name" value="SAM-dependent_MTases_sf"/>
</dbReference>
<gene>
    <name evidence="1" type="ORF">OESDEN_03370</name>
</gene>